<keyword evidence="4 6" id="KW-0274">FAD</keyword>
<dbReference type="SUPFAM" id="SSF56645">
    <property type="entry name" value="Acyl-CoA dehydrogenase NM domain-like"/>
    <property type="match status" value="1"/>
</dbReference>
<evidence type="ECO:0000256" key="2">
    <source>
        <dbReference type="ARBA" id="ARBA00009347"/>
    </source>
</evidence>
<gene>
    <name evidence="10" type="ORF">BAA01_05570</name>
</gene>
<dbReference type="Gene3D" id="1.20.140.10">
    <property type="entry name" value="Butyryl-CoA Dehydrogenase, subunit A, domain 3"/>
    <property type="match status" value="1"/>
</dbReference>
<reference evidence="11" key="1">
    <citation type="submission" date="2016-06" db="EMBL/GenBank/DDBJ databases">
        <authorList>
            <person name="Nascimento L."/>
            <person name="Pereira R.V."/>
            <person name="Martins L.F."/>
            <person name="Quaggio R.B."/>
            <person name="Silva A.M."/>
            <person name="Setubal J.C."/>
        </authorList>
    </citation>
    <scope>NUCLEOTIDE SEQUENCE [LARGE SCALE GENOMIC DNA]</scope>
</reference>
<evidence type="ECO:0000259" key="7">
    <source>
        <dbReference type="Pfam" id="PF00441"/>
    </source>
</evidence>
<dbReference type="GO" id="GO:0005886">
    <property type="term" value="C:plasma membrane"/>
    <property type="evidence" value="ECO:0007669"/>
    <property type="project" value="TreeGrafter"/>
</dbReference>
<evidence type="ECO:0000256" key="1">
    <source>
        <dbReference type="ARBA" id="ARBA00001974"/>
    </source>
</evidence>
<keyword evidence="3 6" id="KW-0285">Flavoprotein</keyword>
<keyword evidence="5 6" id="KW-0560">Oxidoreductase</keyword>
<accession>A0A1Y3PB98</accession>
<comment type="caution">
    <text evidence="10">The sequence shown here is derived from an EMBL/GenBank/DDBJ whole genome shotgun (WGS) entry which is preliminary data.</text>
</comment>
<evidence type="ECO:0000259" key="9">
    <source>
        <dbReference type="Pfam" id="PF02771"/>
    </source>
</evidence>
<comment type="similarity">
    <text evidence="2 6">Belongs to the acyl-CoA dehydrogenase family.</text>
</comment>
<dbReference type="Pfam" id="PF00441">
    <property type="entry name" value="Acyl-CoA_dh_1"/>
    <property type="match status" value="1"/>
</dbReference>
<dbReference type="Pfam" id="PF02771">
    <property type="entry name" value="Acyl-CoA_dh_N"/>
    <property type="match status" value="1"/>
</dbReference>
<dbReference type="Gene3D" id="2.40.110.10">
    <property type="entry name" value="Butyryl-CoA Dehydrogenase, subunit A, domain 2"/>
    <property type="match status" value="1"/>
</dbReference>
<proteinExistence type="inferred from homology"/>
<dbReference type="InterPro" id="IPR006091">
    <property type="entry name" value="Acyl-CoA_Oxase/DH_mid-dom"/>
</dbReference>
<dbReference type="AlphaFoldDB" id="A0A1Y3PB98"/>
<dbReference type="PANTHER" id="PTHR43292">
    <property type="entry name" value="ACYL-COA DEHYDROGENASE"/>
    <property type="match status" value="1"/>
</dbReference>
<dbReference type="InterPro" id="IPR009100">
    <property type="entry name" value="AcylCoA_DH/oxidase_NM_dom_sf"/>
</dbReference>
<sequence>MDFSFSPEEEKFRMELRQWLEENLPEGWLEGKVTLPEDRFERTEFLRQWQRKLYEGGWAGISWPKEYGGRGATLIEEVIYEQEMARVKAPPVLNSIGIWMVGPTLLQIGTEEQRKKYVPKILSGEEIWCQGYSEPNAGSDLAAIQTRAERKNGRWVINGQKIWTSYAHVADRCFLLARTSNTGKKHEGITAFLVDMHQPGVETRPIHQMNDQYDFNEVFFNDAVAEDADIVGEVDDGWKVGLILLGHERVGIARWVFRLQGQFEELVEMTKRLEQGGQPLIKDPFVRQRLIDYYARTKAALYTYYRHLTKQLKTGHPGPEGSMDKLLSGALIQELLGYAVSLQGAYSSLWREDALVNPIWQNSYLRAFGHTIEGGTSEIQKNIVAERILGLPKDVKF</sequence>
<dbReference type="InterPro" id="IPR052161">
    <property type="entry name" value="Mycobact_Acyl-CoA_DH"/>
</dbReference>
<evidence type="ECO:0000256" key="6">
    <source>
        <dbReference type="RuleBase" id="RU362125"/>
    </source>
</evidence>
<dbReference type="GO" id="GO:0016627">
    <property type="term" value="F:oxidoreductase activity, acting on the CH-CH group of donors"/>
    <property type="evidence" value="ECO:0007669"/>
    <property type="project" value="InterPro"/>
</dbReference>
<dbReference type="InterPro" id="IPR036250">
    <property type="entry name" value="AcylCo_DH-like_C"/>
</dbReference>
<protein>
    <submittedName>
        <fullName evidence="10">Acyl-CoA dehydrogenase</fullName>
    </submittedName>
</protein>
<dbReference type="Gene3D" id="1.10.540.10">
    <property type="entry name" value="Acyl-CoA dehydrogenase/oxidase, N-terminal domain"/>
    <property type="match status" value="1"/>
</dbReference>
<dbReference type="FunFam" id="2.40.110.10:FF:000011">
    <property type="entry name" value="Acyl-CoA dehydrogenase FadE34"/>
    <property type="match status" value="1"/>
</dbReference>
<dbReference type="InterPro" id="IPR013786">
    <property type="entry name" value="AcylCoA_DH/ox_N"/>
</dbReference>
<dbReference type="Proteomes" id="UP000196475">
    <property type="component" value="Unassembled WGS sequence"/>
</dbReference>
<comment type="cofactor">
    <cofactor evidence="1 6">
        <name>FAD</name>
        <dbReference type="ChEBI" id="CHEBI:57692"/>
    </cofactor>
</comment>
<evidence type="ECO:0000256" key="5">
    <source>
        <dbReference type="ARBA" id="ARBA00023002"/>
    </source>
</evidence>
<dbReference type="EMBL" id="LZRT01000121">
    <property type="protein sequence ID" value="OUM84611.1"/>
    <property type="molecule type" value="Genomic_DNA"/>
</dbReference>
<dbReference type="GO" id="GO:0050660">
    <property type="term" value="F:flavin adenine dinucleotide binding"/>
    <property type="evidence" value="ECO:0007669"/>
    <property type="project" value="InterPro"/>
</dbReference>
<evidence type="ECO:0000313" key="11">
    <source>
        <dbReference type="Proteomes" id="UP000196475"/>
    </source>
</evidence>
<name>A0A1Y3PB98_9BACI</name>
<feature type="domain" description="Acyl-CoA dehydrogenase/oxidase C-terminal" evidence="7">
    <location>
        <begin position="235"/>
        <end position="389"/>
    </location>
</feature>
<evidence type="ECO:0000256" key="3">
    <source>
        <dbReference type="ARBA" id="ARBA00022630"/>
    </source>
</evidence>
<dbReference type="InterPro" id="IPR037069">
    <property type="entry name" value="AcylCoA_DH/ox_N_sf"/>
</dbReference>
<evidence type="ECO:0000313" key="10">
    <source>
        <dbReference type="EMBL" id="OUM84611.1"/>
    </source>
</evidence>
<dbReference type="PANTHER" id="PTHR43292:SF4">
    <property type="entry name" value="ACYL-COA DEHYDROGENASE FADE34"/>
    <property type="match status" value="1"/>
</dbReference>
<evidence type="ECO:0000256" key="4">
    <source>
        <dbReference type="ARBA" id="ARBA00022827"/>
    </source>
</evidence>
<feature type="domain" description="Acyl-CoA oxidase/dehydrogenase middle" evidence="8">
    <location>
        <begin position="129"/>
        <end position="222"/>
    </location>
</feature>
<organism evidence="10 11">
    <name type="scientific">Bacillus thermozeamaize</name>
    <dbReference type="NCBI Taxonomy" id="230954"/>
    <lineage>
        <taxon>Bacteria</taxon>
        <taxon>Bacillati</taxon>
        <taxon>Bacillota</taxon>
        <taxon>Bacilli</taxon>
        <taxon>Bacillales</taxon>
        <taxon>Bacillaceae</taxon>
        <taxon>Bacillus</taxon>
    </lineage>
</organism>
<feature type="domain" description="Acyl-CoA dehydrogenase/oxidase N-terminal" evidence="9">
    <location>
        <begin position="6"/>
        <end position="125"/>
    </location>
</feature>
<dbReference type="InterPro" id="IPR046373">
    <property type="entry name" value="Acyl-CoA_Oxase/DH_mid-dom_sf"/>
</dbReference>
<dbReference type="InterPro" id="IPR009075">
    <property type="entry name" value="AcylCo_DH/oxidase_C"/>
</dbReference>
<evidence type="ECO:0000259" key="8">
    <source>
        <dbReference type="Pfam" id="PF02770"/>
    </source>
</evidence>
<dbReference type="SUPFAM" id="SSF47203">
    <property type="entry name" value="Acyl-CoA dehydrogenase C-terminal domain-like"/>
    <property type="match status" value="1"/>
</dbReference>
<dbReference type="Pfam" id="PF02770">
    <property type="entry name" value="Acyl-CoA_dh_M"/>
    <property type="match status" value="1"/>
</dbReference>